<dbReference type="EMBL" id="LR699554">
    <property type="protein sequence ID" value="VVD32201.1"/>
    <property type="molecule type" value="Genomic_DNA"/>
</dbReference>
<dbReference type="AlphaFoldDB" id="A0A5Q4ZJE5"/>
<dbReference type="Proteomes" id="UP000325811">
    <property type="component" value="Chromosome II"/>
</dbReference>
<accession>A0A5Q4ZJE5</accession>
<proteinExistence type="predicted"/>
<name>A0A5Q4ZJE5_9BURK</name>
<organism evidence="1 2">
    <name type="scientific">Paraburkholderia dioscoreae</name>
    <dbReference type="NCBI Taxonomy" id="2604047"/>
    <lineage>
        <taxon>Bacteria</taxon>
        <taxon>Pseudomonadati</taxon>
        <taxon>Pseudomonadota</taxon>
        <taxon>Betaproteobacteria</taxon>
        <taxon>Burkholderiales</taxon>
        <taxon>Burkholderiaceae</taxon>
        <taxon>Paraburkholderia</taxon>
    </lineage>
</organism>
<dbReference type="KEGG" id="pdio:PDMSB3_0903.1"/>
<gene>
    <name evidence="1" type="ORF">PDMSB3_0903</name>
</gene>
<reference evidence="1 2" key="1">
    <citation type="submission" date="2019-08" db="EMBL/GenBank/DDBJ databases">
        <authorList>
            <person name="Herpell B J."/>
        </authorList>
    </citation>
    <scope>NUCLEOTIDE SEQUENCE [LARGE SCALE GENOMIC DNA]</scope>
    <source>
        <strain evidence="2">Msb3</strain>
    </source>
</reference>
<sequence>MWSKGVQYAGCRSACGRCANLTVSCINQDFLTYPVTTCHSVVSGFMVTVARSAQGRRDL</sequence>
<evidence type="ECO:0000313" key="2">
    <source>
        <dbReference type="Proteomes" id="UP000325811"/>
    </source>
</evidence>
<keyword evidence="2" id="KW-1185">Reference proteome</keyword>
<evidence type="ECO:0000313" key="1">
    <source>
        <dbReference type="EMBL" id="VVD32201.1"/>
    </source>
</evidence>
<protein>
    <submittedName>
        <fullName evidence="1">Uncharacterized protein</fullName>
    </submittedName>
</protein>